<dbReference type="SUPFAM" id="SSF51366">
    <property type="entry name" value="Ribulose-phoshate binding barrel"/>
    <property type="match status" value="1"/>
</dbReference>
<comment type="cofactor">
    <cofactor evidence="1">
        <name>Mn(2+)</name>
        <dbReference type="ChEBI" id="CHEBI:29035"/>
    </cofactor>
</comment>
<evidence type="ECO:0000313" key="13">
    <source>
        <dbReference type="Proteomes" id="UP000095512"/>
    </source>
</evidence>
<evidence type="ECO:0000256" key="8">
    <source>
        <dbReference type="ARBA" id="ARBA00023211"/>
    </source>
</evidence>
<keyword evidence="9 11" id="KW-0413">Isomerase</keyword>
<evidence type="ECO:0000256" key="5">
    <source>
        <dbReference type="ARBA" id="ARBA00022723"/>
    </source>
</evidence>
<evidence type="ECO:0000256" key="3">
    <source>
        <dbReference type="ARBA" id="ARBA00001954"/>
    </source>
</evidence>
<evidence type="ECO:0000256" key="4">
    <source>
        <dbReference type="ARBA" id="ARBA00011738"/>
    </source>
</evidence>
<dbReference type="PROSITE" id="PS01086">
    <property type="entry name" value="RIBUL_P_3_EPIMER_2"/>
    <property type="match status" value="1"/>
</dbReference>
<dbReference type="PANTHER" id="PTHR11749">
    <property type="entry name" value="RIBULOSE-5-PHOSPHATE-3-EPIMERASE"/>
    <property type="match status" value="1"/>
</dbReference>
<evidence type="ECO:0000313" key="11">
    <source>
        <dbReference type="EMBL" id="CUP07807.1"/>
    </source>
</evidence>
<evidence type="ECO:0000256" key="7">
    <source>
        <dbReference type="ARBA" id="ARBA00023004"/>
    </source>
</evidence>
<dbReference type="FunFam" id="3.20.20.70:FF:000191">
    <property type="entry name" value="ribulose-phosphate 3-epimerase isoform X2"/>
    <property type="match status" value="1"/>
</dbReference>
<evidence type="ECO:0000313" key="12">
    <source>
        <dbReference type="EMBL" id="SQB15679.1"/>
    </source>
</evidence>
<evidence type="ECO:0000256" key="1">
    <source>
        <dbReference type="ARBA" id="ARBA00001936"/>
    </source>
</evidence>
<gene>
    <name evidence="11" type="primary">rpe_1</name>
    <name evidence="11" type="ORF">ERS852480_02576</name>
    <name evidence="12" type="ORF">NCTC11224_04763</name>
</gene>
<evidence type="ECO:0000256" key="2">
    <source>
        <dbReference type="ARBA" id="ARBA00001947"/>
    </source>
</evidence>
<dbReference type="EMBL" id="UAVW01000018">
    <property type="protein sequence ID" value="SQB15679.1"/>
    <property type="molecule type" value="Genomic_DNA"/>
</dbReference>
<dbReference type="EC" id="5.1.3.-" evidence="11"/>
<keyword evidence="14" id="KW-1185">Reference proteome</keyword>
<dbReference type="AlphaFoldDB" id="A0A174KCG9"/>
<name>A0A174KCG9_9FIRM</name>
<comment type="cofactor">
    <cofactor evidence="3">
        <name>Fe(2+)</name>
        <dbReference type="ChEBI" id="CHEBI:29033"/>
    </cofactor>
</comment>
<evidence type="ECO:0000256" key="9">
    <source>
        <dbReference type="ARBA" id="ARBA00023235"/>
    </source>
</evidence>
<evidence type="ECO:0000256" key="10">
    <source>
        <dbReference type="ARBA" id="ARBA00023277"/>
    </source>
</evidence>
<proteinExistence type="predicted"/>
<sequence length="242" mass="27112">MINAPSLANCGLFTMAEEMDGMIRGGVNFVHIDIMDGHYVPNIFFPLSIVQAVRKRYPNLTIDVHLMVTNPEDYVDRMREDGADYLSFHIDSTRFSRRLIDSIQQSGMKAGVVINPSQPISLLEPLVRFVDYVVLMTVEPGFAGQPFMHDALERLDELQKLKKETDTHFMISIDGGIDREHSAECMKRGAEILVSGIYTVFGQPEGLEKACASYQKEMETIQKEAGFIGLGAICLCEKENIS</sequence>
<keyword evidence="10" id="KW-0119">Carbohydrate metabolism</keyword>
<keyword evidence="8" id="KW-0464">Manganese</keyword>
<protein>
    <submittedName>
        <fullName evidence="11">Ribulose-phosphate 3-epimerase Rpe</fullName>
        <ecNumber evidence="11">5.1.3.-</ecNumber>
        <ecNumber evidence="11">5.1.3.1</ecNumber>
    </submittedName>
</protein>
<dbReference type="EC" id="5.1.3.1" evidence="11"/>
<dbReference type="GO" id="GO:1901135">
    <property type="term" value="P:carbohydrate derivative metabolic process"/>
    <property type="evidence" value="ECO:0007669"/>
    <property type="project" value="UniProtKB-ARBA"/>
</dbReference>
<comment type="subunit">
    <text evidence="4">Homodimer.</text>
</comment>
<organism evidence="11 13">
    <name type="scientific">Enterocloster clostridioformis</name>
    <dbReference type="NCBI Taxonomy" id="1531"/>
    <lineage>
        <taxon>Bacteria</taxon>
        <taxon>Bacillati</taxon>
        <taxon>Bacillota</taxon>
        <taxon>Clostridia</taxon>
        <taxon>Lachnospirales</taxon>
        <taxon>Lachnospiraceae</taxon>
        <taxon>Enterocloster</taxon>
    </lineage>
</organism>
<evidence type="ECO:0000256" key="6">
    <source>
        <dbReference type="ARBA" id="ARBA00022833"/>
    </source>
</evidence>
<dbReference type="InterPro" id="IPR000056">
    <property type="entry name" value="Ribul_P_3_epim-like"/>
</dbReference>
<dbReference type="GO" id="GO:0006091">
    <property type="term" value="P:generation of precursor metabolites and energy"/>
    <property type="evidence" value="ECO:0007669"/>
    <property type="project" value="UniProtKB-ARBA"/>
</dbReference>
<accession>A0A174KCG9</accession>
<keyword evidence="7" id="KW-0408">Iron</keyword>
<evidence type="ECO:0000313" key="14">
    <source>
        <dbReference type="Proteomes" id="UP000251853"/>
    </source>
</evidence>
<dbReference type="GO" id="GO:0046496">
    <property type="term" value="P:nicotinamide nucleotide metabolic process"/>
    <property type="evidence" value="ECO:0007669"/>
    <property type="project" value="UniProtKB-ARBA"/>
</dbReference>
<dbReference type="GO" id="GO:0046872">
    <property type="term" value="F:metal ion binding"/>
    <property type="evidence" value="ECO:0007669"/>
    <property type="project" value="UniProtKB-KW"/>
</dbReference>
<dbReference type="GO" id="GO:0004750">
    <property type="term" value="F:D-ribulose-phosphate 3-epimerase activity"/>
    <property type="evidence" value="ECO:0007669"/>
    <property type="project" value="UniProtKB-EC"/>
</dbReference>
<dbReference type="NCBIfam" id="NF004076">
    <property type="entry name" value="PRK05581.1-4"/>
    <property type="match status" value="1"/>
</dbReference>
<dbReference type="InterPro" id="IPR013785">
    <property type="entry name" value="Aldolase_TIM"/>
</dbReference>
<dbReference type="GO" id="GO:0005975">
    <property type="term" value="P:carbohydrate metabolic process"/>
    <property type="evidence" value="ECO:0007669"/>
    <property type="project" value="InterPro"/>
</dbReference>
<dbReference type="EMBL" id="CZAB01000021">
    <property type="protein sequence ID" value="CUP07807.1"/>
    <property type="molecule type" value="Genomic_DNA"/>
</dbReference>
<dbReference type="InterPro" id="IPR011060">
    <property type="entry name" value="RibuloseP-bd_barrel"/>
</dbReference>
<comment type="cofactor">
    <cofactor evidence="2">
        <name>Zn(2+)</name>
        <dbReference type="ChEBI" id="CHEBI:29105"/>
    </cofactor>
</comment>
<dbReference type="Proteomes" id="UP000251853">
    <property type="component" value="Unassembled WGS sequence"/>
</dbReference>
<dbReference type="Pfam" id="PF00834">
    <property type="entry name" value="Ribul_P_3_epim"/>
    <property type="match status" value="1"/>
</dbReference>
<dbReference type="GO" id="GO:0006163">
    <property type="term" value="P:purine nucleotide metabolic process"/>
    <property type="evidence" value="ECO:0007669"/>
    <property type="project" value="UniProtKB-ARBA"/>
</dbReference>
<keyword evidence="6" id="KW-0862">Zinc</keyword>
<reference evidence="12 14" key="2">
    <citation type="submission" date="2018-06" db="EMBL/GenBank/DDBJ databases">
        <authorList>
            <consortium name="Pathogen Informatics"/>
            <person name="Doyle S."/>
        </authorList>
    </citation>
    <scope>NUCLEOTIDE SEQUENCE [LARGE SCALE GENOMIC DNA]</scope>
    <source>
        <strain evidence="12 14">NCTC11224</strain>
    </source>
</reference>
<reference evidence="11 13" key="1">
    <citation type="submission" date="2015-09" db="EMBL/GenBank/DDBJ databases">
        <authorList>
            <consortium name="Pathogen Informatics"/>
        </authorList>
    </citation>
    <scope>NUCLEOTIDE SEQUENCE [LARGE SCALE GENOMIC DNA]</scope>
    <source>
        <strain evidence="11 13">2789STDY5834865</strain>
    </source>
</reference>
<dbReference type="CDD" id="cd00429">
    <property type="entry name" value="RPE"/>
    <property type="match status" value="1"/>
</dbReference>
<dbReference type="RefSeq" id="WP_057571967.1">
    <property type="nucleotide sequence ID" value="NZ_CATYWZ010000040.1"/>
</dbReference>
<dbReference type="Gene3D" id="3.20.20.70">
    <property type="entry name" value="Aldolase class I"/>
    <property type="match status" value="1"/>
</dbReference>
<dbReference type="Proteomes" id="UP000095512">
    <property type="component" value="Unassembled WGS sequence"/>
</dbReference>
<keyword evidence="5" id="KW-0479">Metal-binding</keyword>